<evidence type="ECO:0000313" key="4">
    <source>
        <dbReference type="EMBL" id="KAH0621012.1"/>
    </source>
</evidence>
<sequence>MQKSRKRKQGSIRFHPVKEEDDDDDDDDDENVSSPPQMEFNRQQPVITRVSMMFNPLLDNERYDTYSSSSPTTTEPSKQRESSPTQNRESMESPHSLLLLLHQRDLEIKGLKLAAQKEQSNRLNWILQELVRPRQKGPPKKSPVEIALQKEVDQLNNELKAVQCDHKKEIQELENQLTKAKLHVLHLEHTVRTLSAKSESTTSDERSKLANETFEFGSVTLSDEDKQEIITKLEAVAERARTSVTTEESSTESSRTESQLPSEQSSLAIVTSHKSDLTSSVYETKTTESSLSLPSGMEKTQQEKTPLKIVQVQRRGKFVRILNSLLNKEVDLSGYSIQQWVGGYPVSIYRFPNGTILPAQHHITVWAAAASLAHEQPSDELLGPRFFRADPGCLTVLYNRSAAEAYSDNLDLSVDKFILNDDDEQYDESTSSRETTSHHSKHMGSGILVKRRYTRHFSIDCSAASKTPAGHSTGTKAKIKESNKEASGSILSSSKPPSSAAVSESSSSSSEGDYFAFRSWKPILQEPETREFKTTLDTTLPMVSLIGQRSARSRYGFKYMTYIPTTTDLHLRRYCPAK</sequence>
<feature type="region of interest" description="Disordered" evidence="2">
    <location>
        <begin position="238"/>
        <end position="265"/>
    </location>
</feature>
<evidence type="ECO:0000256" key="1">
    <source>
        <dbReference type="SAM" id="Coils"/>
    </source>
</evidence>
<feature type="domain" description="LTD" evidence="3">
    <location>
        <begin position="295"/>
        <end position="437"/>
    </location>
</feature>
<reference evidence="4 5" key="1">
    <citation type="journal article" date="2022" name="Gigascience">
        <title>A chromosome-level genome assembly and annotation of the desert horned lizard, Phrynosoma platyrhinos, provides insight into chromosomal rearrangements among reptiles.</title>
        <authorList>
            <person name="Koochekian N."/>
            <person name="Ascanio A."/>
            <person name="Farleigh K."/>
            <person name="Card D.C."/>
            <person name="Schield D.R."/>
            <person name="Castoe T.A."/>
            <person name="Jezkova T."/>
        </authorList>
    </citation>
    <scope>NUCLEOTIDE SEQUENCE [LARGE SCALE GENOMIC DNA]</scope>
    <source>
        <strain evidence="4">NK-2021</strain>
    </source>
</reference>
<dbReference type="InterPro" id="IPR001322">
    <property type="entry name" value="Lamin_tail_dom"/>
</dbReference>
<accession>A0ABQ7SUA8</accession>
<feature type="compositionally biased region" description="Low complexity" evidence="2">
    <location>
        <begin position="486"/>
        <end position="510"/>
    </location>
</feature>
<evidence type="ECO:0000259" key="3">
    <source>
        <dbReference type="PROSITE" id="PS51841"/>
    </source>
</evidence>
<feature type="region of interest" description="Disordered" evidence="2">
    <location>
        <begin position="1"/>
        <end position="93"/>
    </location>
</feature>
<feature type="compositionally biased region" description="Low complexity" evidence="2">
    <location>
        <begin position="242"/>
        <end position="258"/>
    </location>
</feature>
<feature type="compositionally biased region" description="Low complexity" evidence="2">
    <location>
        <begin position="65"/>
        <end position="76"/>
    </location>
</feature>
<feature type="coiled-coil region" evidence="1">
    <location>
        <begin position="145"/>
        <end position="190"/>
    </location>
</feature>
<feature type="region of interest" description="Disordered" evidence="2">
    <location>
        <begin position="280"/>
        <end position="304"/>
    </location>
</feature>
<name>A0ABQ7SUA8_PHRPL</name>
<protein>
    <recommendedName>
        <fullName evidence="3">LTD domain-containing protein</fullName>
    </recommendedName>
</protein>
<feature type="compositionally biased region" description="Polar residues" evidence="2">
    <location>
        <begin position="32"/>
        <end position="46"/>
    </location>
</feature>
<dbReference type="SUPFAM" id="SSF74853">
    <property type="entry name" value="Lamin A/C globular tail domain"/>
    <property type="match status" value="1"/>
</dbReference>
<dbReference type="PANTHER" id="PTHR47012:SF2">
    <property type="entry name" value="LTD DOMAIN-CONTAINING PROTEIN"/>
    <property type="match status" value="1"/>
</dbReference>
<feature type="region of interest" description="Disordered" evidence="2">
    <location>
        <begin position="425"/>
        <end position="445"/>
    </location>
</feature>
<keyword evidence="1" id="KW-0175">Coiled coil</keyword>
<keyword evidence="5" id="KW-1185">Reference proteome</keyword>
<evidence type="ECO:0000256" key="2">
    <source>
        <dbReference type="SAM" id="MobiDB-lite"/>
    </source>
</evidence>
<dbReference type="InterPro" id="IPR036415">
    <property type="entry name" value="Lamin_tail_dom_sf"/>
</dbReference>
<feature type="compositionally biased region" description="Acidic residues" evidence="2">
    <location>
        <begin position="19"/>
        <end position="31"/>
    </location>
</feature>
<dbReference type="Proteomes" id="UP000826234">
    <property type="component" value="Unassembled WGS sequence"/>
</dbReference>
<dbReference type="PROSITE" id="PS51841">
    <property type="entry name" value="LTD"/>
    <property type="match status" value="1"/>
</dbReference>
<evidence type="ECO:0000313" key="5">
    <source>
        <dbReference type="Proteomes" id="UP000826234"/>
    </source>
</evidence>
<feature type="region of interest" description="Disordered" evidence="2">
    <location>
        <begin position="464"/>
        <end position="512"/>
    </location>
</feature>
<feature type="compositionally biased region" description="Basic residues" evidence="2">
    <location>
        <begin position="1"/>
        <end position="10"/>
    </location>
</feature>
<dbReference type="Pfam" id="PF00932">
    <property type="entry name" value="LTD"/>
    <property type="match status" value="1"/>
</dbReference>
<feature type="compositionally biased region" description="Polar residues" evidence="2">
    <location>
        <begin position="280"/>
        <end position="293"/>
    </location>
</feature>
<organism evidence="4 5">
    <name type="scientific">Phrynosoma platyrhinos</name>
    <name type="common">Desert horned lizard</name>
    <dbReference type="NCBI Taxonomy" id="52577"/>
    <lineage>
        <taxon>Eukaryota</taxon>
        <taxon>Metazoa</taxon>
        <taxon>Chordata</taxon>
        <taxon>Craniata</taxon>
        <taxon>Vertebrata</taxon>
        <taxon>Euteleostomi</taxon>
        <taxon>Lepidosauria</taxon>
        <taxon>Squamata</taxon>
        <taxon>Bifurcata</taxon>
        <taxon>Unidentata</taxon>
        <taxon>Episquamata</taxon>
        <taxon>Toxicofera</taxon>
        <taxon>Iguania</taxon>
        <taxon>Phrynosomatidae</taxon>
        <taxon>Phrynosomatinae</taxon>
        <taxon>Phrynosoma</taxon>
    </lineage>
</organism>
<dbReference type="InterPro" id="IPR042840">
    <property type="entry name" value="LMNTD1"/>
</dbReference>
<dbReference type="Gene3D" id="2.60.40.1260">
    <property type="entry name" value="Lamin Tail domain"/>
    <property type="match status" value="1"/>
</dbReference>
<comment type="caution">
    <text evidence="4">The sequence shown here is derived from an EMBL/GenBank/DDBJ whole genome shotgun (WGS) entry which is preliminary data.</text>
</comment>
<gene>
    <name evidence="4" type="ORF">JD844_021999</name>
</gene>
<dbReference type="PANTHER" id="PTHR47012">
    <property type="entry name" value="LAMIN TAIL DOMAIN-CONTAINING PROTEIN 1"/>
    <property type="match status" value="1"/>
</dbReference>
<proteinExistence type="predicted"/>
<dbReference type="EMBL" id="JAIPUX010003289">
    <property type="protein sequence ID" value="KAH0621012.1"/>
    <property type="molecule type" value="Genomic_DNA"/>
</dbReference>